<protein>
    <submittedName>
        <fullName evidence="1">Uncharacterized protein</fullName>
    </submittedName>
</protein>
<dbReference type="Proteomes" id="UP000674318">
    <property type="component" value="Chromosome 24"/>
</dbReference>
<dbReference type="AlphaFoldDB" id="A0A836IQQ1"/>
<organism evidence="1 2">
    <name type="scientific">Porcisia hertigi</name>
    <dbReference type="NCBI Taxonomy" id="2761500"/>
    <lineage>
        <taxon>Eukaryota</taxon>
        <taxon>Discoba</taxon>
        <taxon>Euglenozoa</taxon>
        <taxon>Kinetoplastea</taxon>
        <taxon>Metakinetoplastina</taxon>
        <taxon>Trypanosomatida</taxon>
        <taxon>Trypanosomatidae</taxon>
        <taxon>Leishmaniinae</taxon>
        <taxon>Porcisia</taxon>
    </lineage>
</organism>
<dbReference type="KEGG" id="phet:94291629"/>
<evidence type="ECO:0000313" key="2">
    <source>
        <dbReference type="Proteomes" id="UP000674318"/>
    </source>
</evidence>
<comment type="caution">
    <text evidence="1">The sequence shown here is derived from an EMBL/GenBank/DDBJ whole genome shotgun (WGS) entry which is preliminary data.</text>
</comment>
<dbReference type="GeneID" id="94291629"/>
<dbReference type="OrthoDB" id="271478at2759"/>
<sequence>MRKTGIRQLCRRGLRPLRVTSPVSIESSHCTCVSRVTRDAAASVEPAAGACLSAPLISSVVVTPLQTPLLCSRRFFWNPFVSNTTGTASATRDSDEKHAKMLKKAHRDADLENEQLLSACLDLLKVCSGNAVGSATSNMLDRPACDCIWALVDVFLHDHRRVPAEQFSLVYTALCLPAAQEHRQVQRSLLVILRSVIPETLYRVFESVNLFVLHDDEPSRCQRDTLMKFMRAQLGDLHVPDGLAEEEVLSVYVEDMKAMFPSLVTCPAWHAVERDAVTIALKAKLFAVLSRLCAELDEGRTGKIKLVDLRLTAERVLGEDQAALLLEGAQADQNGSIAYPHLVALLTRPPPKELTHAKFK</sequence>
<reference evidence="1 2" key="1">
    <citation type="submission" date="2021-02" db="EMBL/GenBank/DDBJ databases">
        <title>Porcisia hertigi Genome sequencing and assembly.</title>
        <authorList>
            <person name="Almutairi H."/>
            <person name="Gatherer D."/>
        </authorList>
    </citation>
    <scope>NUCLEOTIDE SEQUENCE [LARGE SCALE GENOMIC DNA]</scope>
    <source>
        <strain evidence="1 2">C119</strain>
    </source>
</reference>
<dbReference type="EMBL" id="JAFJZO010000024">
    <property type="protein sequence ID" value="KAG5503456.1"/>
    <property type="molecule type" value="Genomic_DNA"/>
</dbReference>
<keyword evidence="2" id="KW-1185">Reference proteome</keyword>
<proteinExistence type="predicted"/>
<name>A0A836IQQ1_9TRYP</name>
<dbReference type="RefSeq" id="XP_067756818.1">
    <property type="nucleotide sequence ID" value="XM_067901552.1"/>
</dbReference>
<evidence type="ECO:0000313" key="1">
    <source>
        <dbReference type="EMBL" id="KAG5503456.1"/>
    </source>
</evidence>
<accession>A0A836IQQ1</accession>
<gene>
    <name evidence="1" type="ORF">JKF63_05595</name>
</gene>